<evidence type="ECO:0000256" key="3">
    <source>
        <dbReference type="ARBA" id="ARBA00023163"/>
    </source>
</evidence>
<dbReference type="RefSeq" id="WP_203169419.1">
    <property type="nucleotide sequence ID" value="NZ_JAEVLS010000005.1"/>
</dbReference>
<evidence type="ECO:0000256" key="1">
    <source>
        <dbReference type="ARBA" id="ARBA00023015"/>
    </source>
</evidence>
<dbReference type="PANTHER" id="PTHR35790:SF4">
    <property type="entry name" value="HTH-TYPE TRANSCRIPTIONAL REGULATOR PCHR"/>
    <property type="match status" value="1"/>
</dbReference>
<keyword evidence="3" id="KW-0804">Transcription</keyword>
<accession>A0ABS1X248</accession>
<dbReference type="PANTHER" id="PTHR35790">
    <property type="entry name" value="HTH-TYPE TRANSCRIPTIONAL REGULATOR PCHR"/>
    <property type="match status" value="1"/>
</dbReference>
<dbReference type="EMBL" id="JAEVLS010000005">
    <property type="protein sequence ID" value="MBM0107305.1"/>
    <property type="molecule type" value="Genomic_DNA"/>
</dbReference>
<dbReference type="InterPro" id="IPR000835">
    <property type="entry name" value="HTH_MarR-typ"/>
</dbReference>
<feature type="compositionally biased region" description="Polar residues" evidence="4">
    <location>
        <begin position="13"/>
        <end position="25"/>
    </location>
</feature>
<gene>
    <name evidence="6" type="ORF">JM946_21415</name>
</gene>
<dbReference type="InterPro" id="IPR036388">
    <property type="entry name" value="WH-like_DNA-bd_sf"/>
</dbReference>
<evidence type="ECO:0000256" key="4">
    <source>
        <dbReference type="SAM" id="MobiDB-lite"/>
    </source>
</evidence>
<dbReference type="Pfam" id="PF12802">
    <property type="entry name" value="MarR_2"/>
    <property type="match status" value="1"/>
</dbReference>
<dbReference type="Gene3D" id="1.10.10.10">
    <property type="entry name" value="Winged helix-like DNA-binding domain superfamily/Winged helix DNA-binding domain"/>
    <property type="match status" value="1"/>
</dbReference>
<evidence type="ECO:0000259" key="5">
    <source>
        <dbReference type="PROSITE" id="PS50995"/>
    </source>
</evidence>
<feature type="compositionally biased region" description="Basic residues" evidence="4">
    <location>
        <begin position="1"/>
        <end position="12"/>
    </location>
</feature>
<sequence length="185" mass="20499">MKAPQKKPRQRSTKTSSPWTAVSSSGSHLNVEDFLTFRLTRLSNALRTNLTKPYLEAFELSLPEWRLLALVARFAPMRFSEVTARSGMDKGQVSRTLRVMANRGLTKTKTIKDRSSRSTEALAAPVMVSITPKGAALYKAVLPVARKRQADMLLSLSQSERVSLYSIIDKLSATIGNVEEEADAE</sequence>
<reference evidence="6 7" key="1">
    <citation type="journal article" date="2021" name="Int. J. Syst. Evol. Microbiol.">
        <title>Steroidobacter gossypii sp. nov., isolated from soil of cotton cropping field.</title>
        <authorList>
            <person name="Huang R."/>
            <person name="Yang S."/>
            <person name="Zhen C."/>
            <person name="Liu W."/>
        </authorList>
    </citation>
    <scope>NUCLEOTIDE SEQUENCE [LARGE SCALE GENOMIC DNA]</scope>
    <source>
        <strain evidence="6 7">S1-65</strain>
    </source>
</reference>
<feature type="domain" description="HTH marR-type" evidence="5">
    <location>
        <begin position="32"/>
        <end position="173"/>
    </location>
</feature>
<keyword evidence="7" id="KW-1185">Reference proteome</keyword>
<comment type="caution">
    <text evidence="6">The sequence shown here is derived from an EMBL/GenBank/DDBJ whole genome shotgun (WGS) entry which is preliminary data.</text>
</comment>
<dbReference type="SUPFAM" id="SSF46785">
    <property type="entry name" value="Winged helix' DNA-binding domain"/>
    <property type="match status" value="1"/>
</dbReference>
<keyword evidence="1" id="KW-0805">Transcription regulation</keyword>
<dbReference type="SMART" id="SM00347">
    <property type="entry name" value="HTH_MARR"/>
    <property type="match status" value="1"/>
</dbReference>
<evidence type="ECO:0000313" key="7">
    <source>
        <dbReference type="Proteomes" id="UP000661077"/>
    </source>
</evidence>
<proteinExistence type="predicted"/>
<evidence type="ECO:0000256" key="2">
    <source>
        <dbReference type="ARBA" id="ARBA00023125"/>
    </source>
</evidence>
<keyword evidence="2" id="KW-0238">DNA-binding</keyword>
<evidence type="ECO:0000313" key="6">
    <source>
        <dbReference type="EMBL" id="MBM0107305.1"/>
    </source>
</evidence>
<name>A0ABS1X248_9GAMM</name>
<dbReference type="Proteomes" id="UP000661077">
    <property type="component" value="Unassembled WGS sequence"/>
</dbReference>
<dbReference type="PROSITE" id="PS50995">
    <property type="entry name" value="HTH_MARR_2"/>
    <property type="match status" value="1"/>
</dbReference>
<dbReference type="InterPro" id="IPR052067">
    <property type="entry name" value="Metal_resp_HTH_trans_reg"/>
</dbReference>
<protein>
    <submittedName>
        <fullName evidence="6">Winged helix-turn-helix transcriptional regulator</fullName>
    </submittedName>
</protein>
<dbReference type="InterPro" id="IPR036390">
    <property type="entry name" value="WH_DNA-bd_sf"/>
</dbReference>
<organism evidence="6 7">
    <name type="scientific">Steroidobacter gossypii</name>
    <dbReference type="NCBI Taxonomy" id="2805490"/>
    <lineage>
        <taxon>Bacteria</taxon>
        <taxon>Pseudomonadati</taxon>
        <taxon>Pseudomonadota</taxon>
        <taxon>Gammaproteobacteria</taxon>
        <taxon>Steroidobacterales</taxon>
        <taxon>Steroidobacteraceae</taxon>
        <taxon>Steroidobacter</taxon>
    </lineage>
</organism>
<feature type="region of interest" description="Disordered" evidence="4">
    <location>
        <begin position="1"/>
        <end position="25"/>
    </location>
</feature>